<keyword evidence="1" id="KW-0175">Coiled coil</keyword>
<protein>
    <recommendedName>
        <fullName evidence="2">SHOCT domain-containing protein</fullName>
    </recommendedName>
</protein>
<evidence type="ECO:0000313" key="3">
    <source>
        <dbReference type="EMBL" id="ADR22082.1"/>
    </source>
</evidence>
<feature type="domain" description="SHOCT" evidence="2">
    <location>
        <begin position="41"/>
        <end position="66"/>
    </location>
</feature>
<evidence type="ECO:0000313" key="4">
    <source>
        <dbReference type="Proteomes" id="UP000008720"/>
    </source>
</evidence>
<dbReference type="Proteomes" id="UP000008720">
    <property type="component" value="Chromosome"/>
</dbReference>
<dbReference type="Pfam" id="PF09851">
    <property type="entry name" value="SHOCT"/>
    <property type="match status" value="1"/>
</dbReference>
<accession>E4TUG4</accession>
<name>E4TUG4_MARTH</name>
<sequence>MMYGWIIGVILIVVLIVALGRGGIFQKNSGETADSHHDDSAMETLKNRYARGEIDKAEFEEKKAELKKTK</sequence>
<dbReference type="InterPro" id="IPR018649">
    <property type="entry name" value="SHOCT"/>
</dbReference>
<dbReference type="STRING" id="643867.Ftrac_2099"/>
<dbReference type="HOGENOM" id="CLU_159099_0_2_10"/>
<feature type="coiled-coil region" evidence="1">
    <location>
        <begin position="42"/>
        <end position="69"/>
    </location>
</feature>
<keyword evidence="4" id="KW-1185">Reference proteome</keyword>
<dbReference type="EMBL" id="CP002349">
    <property type="protein sequence ID" value="ADR22082.1"/>
    <property type="molecule type" value="Genomic_DNA"/>
</dbReference>
<evidence type="ECO:0000259" key="2">
    <source>
        <dbReference type="Pfam" id="PF09851"/>
    </source>
</evidence>
<dbReference type="KEGG" id="mtt:Ftrac_2099"/>
<gene>
    <name evidence="3" type="ordered locus">Ftrac_2099</name>
</gene>
<organism evidence="3 4">
    <name type="scientific">Marivirga tractuosa (strain ATCC 23168 / DSM 4126 / NBRC 15989 / NCIMB 1408 / VKM B-1430 / H-43)</name>
    <name type="common">Microscilla tractuosa</name>
    <name type="synonym">Flexibacter tractuosus</name>
    <dbReference type="NCBI Taxonomy" id="643867"/>
    <lineage>
        <taxon>Bacteria</taxon>
        <taxon>Pseudomonadati</taxon>
        <taxon>Bacteroidota</taxon>
        <taxon>Cytophagia</taxon>
        <taxon>Cytophagales</taxon>
        <taxon>Marivirgaceae</taxon>
        <taxon>Marivirga</taxon>
    </lineage>
</organism>
<proteinExistence type="predicted"/>
<dbReference type="AlphaFoldDB" id="E4TUG4"/>
<reference evidence="3 4" key="1">
    <citation type="journal article" date="2011" name="Stand. Genomic Sci.">
        <title>Complete genome sequence of Marivirga tractuosa type strain (H-43).</title>
        <authorList>
            <person name="Pagani I."/>
            <person name="Chertkov O."/>
            <person name="Lapidus A."/>
            <person name="Lucas S."/>
            <person name="Del Rio T.G."/>
            <person name="Tice H."/>
            <person name="Copeland A."/>
            <person name="Cheng J.F."/>
            <person name="Nolan M."/>
            <person name="Saunders E."/>
            <person name="Pitluck S."/>
            <person name="Held B."/>
            <person name="Goodwin L."/>
            <person name="Liolios K."/>
            <person name="Ovchinikova G."/>
            <person name="Ivanova N."/>
            <person name="Mavromatis K."/>
            <person name="Pati A."/>
            <person name="Chen A."/>
            <person name="Palaniappan K."/>
            <person name="Land M."/>
            <person name="Hauser L."/>
            <person name="Jeffries C.D."/>
            <person name="Detter J.C."/>
            <person name="Han C."/>
            <person name="Tapia R."/>
            <person name="Ngatchou-Djao O.D."/>
            <person name="Rohde M."/>
            <person name="Goker M."/>
            <person name="Spring S."/>
            <person name="Sikorski J."/>
            <person name="Woyke T."/>
            <person name="Bristow J."/>
            <person name="Eisen J.A."/>
            <person name="Markowitz V."/>
            <person name="Hugenholtz P."/>
            <person name="Klenk H.P."/>
            <person name="Kyrpides N.C."/>
        </authorList>
    </citation>
    <scope>NUCLEOTIDE SEQUENCE [LARGE SCALE GENOMIC DNA]</scope>
    <source>
        <strain evidence="4">ATCC 23168 / DSM 4126 / NBRC 15989 / NCIMB 1408 / VKM B-1430 / H-43</strain>
    </source>
</reference>
<dbReference type="RefSeq" id="WP_013454225.1">
    <property type="nucleotide sequence ID" value="NC_014759.1"/>
</dbReference>
<evidence type="ECO:0000256" key="1">
    <source>
        <dbReference type="SAM" id="Coils"/>
    </source>
</evidence>
<dbReference type="eggNOG" id="COG3462">
    <property type="taxonomic scope" value="Bacteria"/>
</dbReference>